<keyword evidence="3" id="KW-0536">Nodulation</keyword>
<reference evidence="7" key="1">
    <citation type="submission" date="2020-09" db="EMBL/GenBank/DDBJ databases">
        <title>Desulfogranum mesoprofundum gen. nov., sp. nov., a novel mesophilic, sulfate-reducing chemolithoautotroph isolated from a deep-sea hydrothermal vent chimney in the Suiyo Seamount.</title>
        <authorList>
            <person name="Hashimoto Y."/>
            <person name="Nakagawa S."/>
        </authorList>
    </citation>
    <scope>NUCLEOTIDE SEQUENCE</scope>
    <source>
        <strain evidence="7">KT2</strain>
    </source>
</reference>
<evidence type="ECO:0000313" key="7">
    <source>
        <dbReference type="EMBL" id="BCL61640.1"/>
    </source>
</evidence>
<evidence type="ECO:0000313" key="8">
    <source>
        <dbReference type="Proteomes" id="UP000826725"/>
    </source>
</evidence>
<dbReference type="PANTHER" id="PTHR42711:SF5">
    <property type="entry name" value="ABC TRANSPORTER ATP-BINDING PROTEIN NATA"/>
    <property type="match status" value="1"/>
</dbReference>
<dbReference type="AlphaFoldDB" id="A0A8D5JPU0"/>
<dbReference type="EMBL" id="AP024086">
    <property type="protein sequence ID" value="BCL61640.1"/>
    <property type="molecule type" value="Genomic_DNA"/>
</dbReference>
<name>A0A8D5JPU0_9BACT</name>
<dbReference type="InterPro" id="IPR017871">
    <property type="entry name" value="ABC_transporter-like_CS"/>
</dbReference>
<dbReference type="GO" id="GO:0016887">
    <property type="term" value="F:ATP hydrolysis activity"/>
    <property type="evidence" value="ECO:0007669"/>
    <property type="project" value="InterPro"/>
</dbReference>
<organism evidence="7 8">
    <name type="scientific">Desulfomarina profundi</name>
    <dbReference type="NCBI Taxonomy" id="2772557"/>
    <lineage>
        <taxon>Bacteria</taxon>
        <taxon>Pseudomonadati</taxon>
        <taxon>Thermodesulfobacteriota</taxon>
        <taxon>Desulfobulbia</taxon>
        <taxon>Desulfobulbales</taxon>
        <taxon>Desulfobulbaceae</taxon>
        <taxon>Desulfomarina</taxon>
    </lineage>
</organism>
<keyword evidence="8" id="KW-1185">Reference proteome</keyword>
<comment type="similarity">
    <text evidence="1">Belongs to the ABC transporter superfamily.</text>
</comment>
<dbReference type="PANTHER" id="PTHR42711">
    <property type="entry name" value="ABC TRANSPORTER ATP-BINDING PROTEIN"/>
    <property type="match status" value="1"/>
</dbReference>
<accession>A0A8D5JPU0</accession>
<gene>
    <name evidence="7" type="ORF">DGMP_23330</name>
</gene>
<evidence type="ECO:0000256" key="3">
    <source>
        <dbReference type="ARBA" id="ARBA00022458"/>
    </source>
</evidence>
<evidence type="ECO:0000256" key="5">
    <source>
        <dbReference type="ARBA" id="ARBA00022840"/>
    </source>
</evidence>
<keyword evidence="5" id="KW-0067">ATP-binding</keyword>
<evidence type="ECO:0000256" key="1">
    <source>
        <dbReference type="ARBA" id="ARBA00005417"/>
    </source>
</evidence>
<evidence type="ECO:0000256" key="4">
    <source>
        <dbReference type="ARBA" id="ARBA00022741"/>
    </source>
</evidence>
<dbReference type="Pfam" id="PF00005">
    <property type="entry name" value="ABC_tran"/>
    <property type="match status" value="1"/>
</dbReference>
<evidence type="ECO:0000256" key="2">
    <source>
        <dbReference type="ARBA" id="ARBA00022448"/>
    </source>
</evidence>
<keyword evidence="2" id="KW-0813">Transport</keyword>
<protein>
    <recommendedName>
        <fullName evidence="6">ABC transporter domain-containing protein</fullName>
    </recommendedName>
</protein>
<evidence type="ECO:0000259" key="6">
    <source>
        <dbReference type="Pfam" id="PF00005"/>
    </source>
</evidence>
<dbReference type="PROSITE" id="PS00211">
    <property type="entry name" value="ABC_TRANSPORTER_1"/>
    <property type="match status" value="1"/>
</dbReference>
<dbReference type="InterPro" id="IPR003439">
    <property type="entry name" value="ABC_transporter-like_ATP-bd"/>
</dbReference>
<dbReference type="Proteomes" id="UP000826725">
    <property type="component" value="Chromosome"/>
</dbReference>
<dbReference type="KEGG" id="dbk:DGMP_23330"/>
<proteinExistence type="inferred from homology"/>
<sequence length="180" mass="20286">MVQDPDSIRPKIGLVPQETALYENLTGRENLSYFASLYGLKKKKARSQTDHYLKMFGLGEKADSRIKTYSGGMKRRINLIAGLLHKPDLLFLDEPTVGIDAQSRNLIMEKLLLLHEQGMTMIYTTHYMEEIEKICEKVAIIDQGKIICQGNPATLVSESPGCSDLSELFFARTGKALRDF</sequence>
<dbReference type="InterPro" id="IPR050763">
    <property type="entry name" value="ABC_transporter_ATP-binding"/>
</dbReference>
<feature type="domain" description="ABC transporter" evidence="6">
    <location>
        <begin position="6"/>
        <end position="96"/>
    </location>
</feature>
<keyword evidence="4" id="KW-0547">Nucleotide-binding</keyword>
<dbReference type="GO" id="GO:0005524">
    <property type="term" value="F:ATP binding"/>
    <property type="evidence" value="ECO:0007669"/>
    <property type="project" value="UniProtKB-KW"/>
</dbReference>